<accession>A0A316GG69</accession>
<evidence type="ECO:0000313" key="2">
    <source>
        <dbReference type="EMBL" id="PWK58956.1"/>
    </source>
</evidence>
<evidence type="ECO:0000259" key="1">
    <source>
        <dbReference type="Pfam" id="PF00561"/>
    </source>
</evidence>
<dbReference type="SUPFAM" id="SSF53474">
    <property type="entry name" value="alpha/beta-Hydrolases"/>
    <property type="match status" value="1"/>
</dbReference>
<name>A0A316GG69_9RHOB</name>
<dbReference type="PRINTS" id="PR00111">
    <property type="entry name" value="ABHYDROLASE"/>
</dbReference>
<dbReference type="Gene3D" id="3.40.50.1820">
    <property type="entry name" value="alpha/beta hydrolase"/>
    <property type="match status" value="1"/>
</dbReference>
<dbReference type="InterPro" id="IPR050266">
    <property type="entry name" value="AB_hydrolase_sf"/>
</dbReference>
<dbReference type="PANTHER" id="PTHR43798">
    <property type="entry name" value="MONOACYLGLYCEROL LIPASE"/>
    <property type="match status" value="1"/>
</dbReference>
<comment type="caution">
    <text evidence="2">The sequence shown here is derived from an EMBL/GenBank/DDBJ whole genome shotgun (WGS) entry which is preliminary data.</text>
</comment>
<dbReference type="Pfam" id="PF00561">
    <property type="entry name" value="Abhydrolase_1"/>
    <property type="match status" value="1"/>
</dbReference>
<feature type="domain" description="AB hydrolase-1" evidence="1">
    <location>
        <begin position="60"/>
        <end position="298"/>
    </location>
</feature>
<gene>
    <name evidence="2" type="ORF">C8D95_101777</name>
</gene>
<dbReference type="AlphaFoldDB" id="A0A316GG69"/>
<dbReference type="InterPro" id="IPR029058">
    <property type="entry name" value="AB_hydrolase_fold"/>
</dbReference>
<keyword evidence="3" id="KW-1185">Reference proteome</keyword>
<dbReference type="GO" id="GO:0046464">
    <property type="term" value="P:acylglycerol catabolic process"/>
    <property type="evidence" value="ECO:0007669"/>
    <property type="project" value="TreeGrafter"/>
</dbReference>
<protein>
    <submittedName>
        <fullName evidence="2">Pimeloyl-ACP methyl ester carboxylesterase</fullName>
    </submittedName>
</protein>
<evidence type="ECO:0000313" key="3">
    <source>
        <dbReference type="Proteomes" id="UP000245390"/>
    </source>
</evidence>
<reference evidence="2 3" key="1">
    <citation type="submission" date="2018-05" db="EMBL/GenBank/DDBJ databases">
        <title>Genomic Encyclopedia of Type Strains, Phase IV (KMG-IV): sequencing the most valuable type-strain genomes for metagenomic binning, comparative biology and taxonomic classification.</title>
        <authorList>
            <person name="Goeker M."/>
        </authorList>
    </citation>
    <scope>NUCLEOTIDE SEQUENCE [LARGE SCALE GENOMIC DNA]</scope>
    <source>
        <strain evidence="2 3">DSM 103371</strain>
    </source>
</reference>
<dbReference type="Proteomes" id="UP000245390">
    <property type="component" value="Unassembled WGS sequence"/>
</dbReference>
<proteinExistence type="predicted"/>
<dbReference type="GO" id="GO:0016020">
    <property type="term" value="C:membrane"/>
    <property type="evidence" value="ECO:0007669"/>
    <property type="project" value="TreeGrafter"/>
</dbReference>
<dbReference type="PANTHER" id="PTHR43798:SF5">
    <property type="entry name" value="MONOACYLGLYCEROL LIPASE ABHD6"/>
    <property type="match status" value="1"/>
</dbReference>
<dbReference type="GO" id="GO:0047372">
    <property type="term" value="F:monoacylglycerol lipase activity"/>
    <property type="evidence" value="ECO:0007669"/>
    <property type="project" value="TreeGrafter"/>
</dbReference>
<dbReference type="EMBL" id="QGGV01000001">
    <property type="protein sequence ID" value="PWK58956.1"/>
    <property type="molecule type" value="Genomic_DNA"/>
</dbReference>
<sequence length="319" mass="34035">MIARRELLTGLCGVALATGAWGAGAYRATMAGAEARIARSSTVIRTSAGQLEFAVAGHGPPVMMIHGTGGGFDQGLLFGHGLLEAGFQIVTPSRFGYLRSSFPEDASPARQADVLMQMLDHLGLDQIAVAGGSAGALTAAEFALRHPERCTHLVLIVPAANLTGRDPVAFTALQRAAVERILNSDAWFWAFATLAPDMLLRTLLATDPALLDRASPEERRRADLIREGLMPISRKTDGLRNDGFWAGAPTLSAFESIAVPTLILSCEDDLFGTADTARLLAGRIRGARLVVYPDGGHIWLGHDADLMRDISAFIREPRA</sequence>
<organism evidence="2 3">
    <name type="scientific">Silicimonas algicola</name>
    <dbReference type="NCBI Taxonomy" id="1826607"/>
    <lineage>
        <taxon>Bacteria</taxon>
        <taxon>Pseudomonadati</taxon>
        <taxon>Pseudomonadota</taxon>
        <taxon>Alphaproteobacteria</taxon>
        <taxon>Rhodobacterales</taxon>
        <taxon>Paracoccaceae</taxon>
    </lineage>
</organism>
<dbReference type="InterPro" id="IPR000073">
    <property type="entry name" value="AB_hydrolase_1"/>
</dbReference>
<dbReference type="RefSeq" id="WP_164721573.1">
    <property type="nucleotide sequence ID" value="NZ_CP034588.1"/>
</dbReference>